<evidence type="ECO:0000256" key="1">
    <source>
        <dbReference type="ARBA" id="ARBA00001965"/>
    </source>
</evidence>
<dbReference type="InterPro" id="IPR009078">
    <property type="entry name" value="Ferritin-like_SF"/>
</dbReference>
<accession>A0A6J7SVL8</accession>
<evidence type="ECO:0000313" key="5">
    <source>
        <dbReference type="EMBL" id="CAB5045429.1"/>
    </source>
</evidence>
<feature type="domain" description="Ferritin-like diiron" evidence="2">
    <location>
        <begin position="3"/>
        <end position="138"/>
    </location>
</feature>
<proteinExistence type="predicted"/>
<name>A0A6J7SVL8_9ZZZZ</name>
<dbReference type="AlphaFoldDB" id="A0A6J7SVL8"/>
<dbReference type="EMBL" id="CAEZXA010000001">
    <property type="protein sequence ID" value="CAB4662025.1"/>
    <property type="molecule type" value="Genomic_DNA"/>
</dbReference>
<dbReference type="Pfam" id="PF02915">
    <property type="entry name" value="Rubrerythrin"/>
    <property type="match status" value="1"/>
</dbReference>
<dbReference type="GO" id="GO:0046872">
    <property type="term" value="F:metal ion binding"/>
    <property type="evidence" value="ECO:0007669"/>
    <property type="project" value="InterPro"/>
</dbReference>
<dbReference type="PANTHER" id="PTHR43865">
    <property type="entry name" value="RUBRERYTHRIN-RELATED"/>
    <property type="match status" value="1"/>
</dbReference>
<sequence length="138" mass="15046">MPALKGTKTHENLLEAFAGESQANRRYIWFAQKADIEGYPDAAALFRSVAEGETGHAHGHLEYIAEVGDPASGEPIGETEANFKASVAGETYEYTQMYPGFAKTAREEGFDEISDWFETLARAEKSHAGRFAEGLAAL</sequence>
<evidence type="ECO:0000313" key="3">
    <source>
        <dbReference type="EMBL" id="CAB4368110.1"/>
    </source>
</evidence>
<dbReference type="InterPro" id="IPR012347">
    <property type="entry name" value="Ferritin-like"/>
</dbReference>
<dbReference type="SUPFAM" id="SSF47240">
    <property type="entry name" value="Ferritin-like"/>
    <property type="match status" value="1"/>
</dbReference>
<dbReference type="GO" id="GO:0016491">
    <property type="term" value="F:oxidoreductase activity"/>
    <property type="evidence" value="ECO:0007669"/>
    <property type="project" value="InterPro"/>
</dbReference>
<organism evidence="5">
    <name type="scientific">freshwater metagenome</name>
    <dbReference type="NCBI Taxonomy" id="449393"/>
    <lineage>
        <taxon>unclassified sequences</taxon>
        <taxon>metagenomes</taxon>
        <taxon>ecological metagenomes</taxon>
    </lineage>
</organism>
<protein>
    <submittedName>
        <fullName evidence="5">Unannotated protein</fullName>
    </submittedName>
</protein>
<dbReference type="EMBL" id="CAETWZ010000085">
    <property type="protein sequence ID" value="CAB4368110.1"/>
    <property type="molecule type" value="Genomic_DNA"/>
</dbReference>
<dbReference type="InterPro" id="IPR009040">
    <property type="entry name" value="Ferritin-like_diiron"/>
</dbReference>
<dbReference type="PROSITE" id="PS50905">
    <property type="entry name" value="FERRITIN_LIKE"/>
    <property type="match status" value="1"/>
</dbReference>
<dbReference type="EMBL" id="CAFBQH010000009">
    <property type="protein sequence ID" value="CAB5045429.1"/>
    <property type="molecule type" value="Genomic_DNA"/>
</dbReference>
<evidence type="ECO:0000259" key="2">
    <source>
        <dbReference type="PROSITE" id="PS50905"/>
    </source>
</evidence>
<evidence type="ECO:0000313" key="4">
    <source>
        <dbReference type="EMBL" id="CAB4662025.1"/>
    </source>
</evidence>
<dbReference type="Gene3D" id="1.20.1260.10">
    <property type="match status" value="1"/>
</dbReference>
<dbReference type="InterPro" id="IPR052364">
    <property type="entry name" value="Rubrerythrin"/>
</dbReference>
<comment type="cofactor">
    <cofactor evidence="1">
        <name>Fe(3+)</name>
        <dbReference type="ChEBI" id="CHEBI:29034"/>
    </cofactor>
</comment>
<dbReference type="PANTHER" id="PTHR43865:SF1">
    <property type="entry name" value="RUBRERYTHRIN-RELATED"/>
    <property type="match status" value="1"/>
</dbReference>
<gene>
    <name evidence="4" type="ORF">UFOPK2334_00002</name>
    <name evidence="3" type="ORF">UFOPK4179_00907</name>
    <name evidence="5" type="ORF">UFOPK4293_00264</name>
</gene>
<dbReference type="InterPro" id="IPR003251">
    <property type="entry name" value="Rr_diiron-bd_dom"/>
</dbReference>
<dbReference type="CDD" id="cd01041">
    <property type="entry name" value="Rubrerythrin"/>
    <property type="match status" value="1"/>
</dbReference>
<reference evidence="5" key="1">
    <citation type="submission" date="2020-05" db="EMBL/GenBank/DDBJ databases">
        <authorList>
            <person name="Chiriac C."/>
            <person name="Salcher M."/>
            <person name="Ghai R."/>
            <person name="Kavagutti S V."/>
        </authorList>
    </citation>
    <scope>NUCLEOTIDE SEQUENCE</scope>
</reference>